<evidence type="ECO:0000313" key="3">
    <source>
        <dbReference type="Proteomes" id="UP000177740"/>
    </source>
</evidence>
<dbReference type="AlphaFoldDB" id="A0A1G2EN71"/>
<gene>
    <name evidence="2" type="ORF">A2365_02665</name>
</gene>
<dbReference type="EMBL" id="MHMM01000012">
    <property type="protein sequence ID" value="OGZ26982.1"/>
    <property type="molecule type" value="Genomic_DNA"/>
</dbReference>
<dbReference type="Proteomes" id="UP000177740">
    <property type="component" value="Unassembled WGS sequence"/>
</dbReference>
<keyword evidence="1" id="KW-0472">Membrane</keyword>
<accession>A0A1G2EN71</accession>
<dbReference type="Gene3D" id="3.30.70.60">
    <property type="match status" value="1"/>
</dbReference>
<organism evidence="2 3">
    <name type="scientific">Candidatus Nealsonbacteria bacterium RIFOXYB1_FULL_40_15</name>
    <dbReference type="NCBI Taxonomy" id="1801677"/>
    <lineage>
        <taxon>Bacteria</taxon>
        <taxon>Candidatus Nealsoniibacteriota</taxon>
    </lineage>
</organism>
<proteinExistence type="predicted"/>
<evidence type="ECO:0000313" key="2">
    <source>
        <dbReference type="EMBL" id="OGZ26982.1"/>
    </source>
</evidence>
<evidence type="ECO:0000256" key="1">
    <source>
        <dbReference type="SAM" id="Phobius"/>
    </source>
</evidence>
<keyword evidence="1" id="KW-0812">Transmembrane</keyword>
<protein>
    <submittedName>
        <fullName evidence="2">Uncharacterized protein</fullName>
    </submittedName>
</protein>
<dbReference type="InterPro" id="IPR014717">
    <property type="entry name" value="Transl_elong_EF1B/ribsomal_bS6"/>
</dbReference>
<keyword evidence="1" id="KW-1133">Transmembrane helix</keyword>
<sequence length="185" mass="20787">MIGSSALRKSIIISFCFAVVLILLIFIIIIPFFGDVEYYSGQVLEKKKELALLKSEIEFLESSERKQLEVASDIEKTKSFYVDKDAPINFISFLERTAGSAGLDINISAVDSSKSQTLGFNLFLKGNLLSSLKFLNKIESGPYLLEIQSLNLKKNQEKKLINGKYVDLNEVDMNIKIIVYSNEEG</sequence>
<dbReference type="STRING" id="1801677.A2365_02665"/>
<name>A0A1G2EN71_9BACT</name>
<feature type="transmembrane region" description="Helical" evidence="1">
    <location>
        <begin position="12"/>
        <end position="34"/>
    </location>
</feature>
<comment type="caution">
    <text evidence="2">The sequence shown here is derived from an EMBL/GenBank/DDBJ whole genome shotgun (WGS) entry which is preliminary data.</text>
</comment>
<reference evidence="2 3" key="1">
    <citation type="journal article" date="2016" name="Nat. Commun.">
        <title>Thousands of microbial genomes shed light on interconnected biogeochemical processes in an aquifer system.</title>
        <authorList>
            <person name="Anantharaman K."/>
            <person name="Brown C.T."/>
            <person name="Hug L.A."/>
            <person name="Sharon I."/>
            <person name="Castelle C.J."/>
            <person name="Probst A.J."/>
            <person name="Thomas B.C."/>
            <person name="Singh A."/>
            <person name="Wilkins M.J."/>
            <person name="Karaoz U."/>
            <person name="Brodie E.L."/>
            <person name="Williams K.H."/>
            <person name="Hubbard S.S."/>
            <person name="Banfield J.F."/>
        </authorList>
    </citation>
    <scope>NUCLEOTIDE SEQUENCE [LARGE SCALE GENOMIC DNA]</scope>
</reference>